<proteinExistence type="predicted"/>
<evidence type="ECO:0000256" key="2">
    <source>
        <dbReference type="SAM" id="MobiDB-lite"/>
    </source>
</evidence>
<feature type="compositionally biased region" description="Basic and acidic residues" evidence="2">
    <location>
        <begin position="243"/>
        <end position="256"/>
    </location>
</feature>
<keyword evidence="6" id="KW-1185">Reference proteome</keyword>
<organism evidence="5 6">
    <name type="scientific">Holtiella tumoricola</name>
    <dbReference type="NCBI Taxonomy" id="3018743"/>
    <lineage>
        <taxon>Bacteria</taxon>
        <taxon>Bacillati</taxon>
        <taxon>Bacillota</taxon>
        <taxon>Clostridia</taxon>
        <taxon>Lachnospirales</taxon>
        <taxon>Cellulosilyticaceae</taxon>
        <taxon>Holtiella</taxon>
    </lineage>
</organism>
<feature type="domain" description="SLH" evidence="4">
    <location>
        <begin position="182"/>
        <end position="245"/>
    </location>
</feature>
<keyword evidence="1" id="KW-0677">Repeat</keyword>
<protein>
    <submittedName>
        <fullName evidence="5">S-layer homology domain-containing protein</fullName>
    </submittedName>
</protein>
<gene>
    <name evidence="5" type="ORF">PBV87_16810</name>
</gene>
<dbReference type="Pfam" id="PF00395">
    <property type="entry name" value="SLH"/>
    <property type="match status" value="1"/>
</dbReference>
<evidence type="ECO:0000256" key="1">
    <source>
        <dbReference type="ARBA" id="ARBA00022737"/>
    </source>
</evidence>
<feature type="region of interest" description="Disordered" evidence="2">
    <location>
        <begin position="243"/>
        <end position="266"/>
    </location>
</feature>
<dbReference type="EMBL" id="JAQIFT010000061">
    <property type="protein sequence ID" value="MDA3733139.1"/>
    <property type="molecule type" value="Genomic_DNA"/>
</dbReference>
<dbReference type="PANTHER" id="PTHR43308">
    <property type="entry name" value="OUTER MEMBRANE PROTEIN ALPHA-RELATED"/>
    <property type="match status" value="1"/>
</dbReference>
<dbReference type="AlphaFoldDB" id="A0AA42DQ01"/>
<dbReference type="InterPro" id="IPR051465">
    <property type="entry name" value="Cell_Envelope_Struct_Comp"/>
</dbReference>
<dbReference type="Proteomes" id="UP001169242">
    <property type="component" value="Unassembled WGS sequence"/>
</dbReference>
<dbReference type="PROSITE" id="PS51272">
    <property type="entry name" value="SLH"/>
    <property type="match status" value="2"/>
</dbReference>
<dbReference type="InterPro" id="IPR001119">
    <property type="entry name" value="SLH_dom"/>
</dbReference>
<evidence type="ECO:0000313" key="6">
    <source>
        <dbReference type="Proteomes" id="UP001169242"/>
    </source>
</evidence>
<feature type="domain" description="SLH" evidence="4">
    <location>
        <begin position="24"/>
        <end position="87"/>
    </location>
</feature>
<name>A0AA42DQ01_9FIRM</name>
<feature type="signal peptide" evidence="3">
    <location>
        <begin position="1"/>
        <end position="24"/>
    </location>
</feature>
<evidence type="ECO:0000259" key="4">
    <source>
        <dbReference type="PROSITE" id="PS51272"/>
    </source>
</evidence>
<reference evidence="5" key="1">
    <citation type="journal article" date="2023" name="Int. J. Syst. Evol. Microbiol.">
        <title>&lt;i&gt;Holtiella tumoricola&lt;/i&gt; gen. nov. sp. nov., isolated from a human clinical sample.</title>
        <authorList>
            <person name="Allen-Vercoe E."/>
            <person name="Daigneault M.C."/>
            <person name="Vancuren S.J."/>
            <person name="Cochrane K."/>
            <person name="O'Neal L.L."/>
            <person name="Sankaranarayanan K."/>
            <person name="Lawson P.A."/>
        </authorList>
    </citation>
    <scope>NUCLEOTIDE SEQUENCE</scope>
    <source>
        <strain evidence="5">CC70A</strain>
    </source>
</reference>
<accession>A0AA42DQ01</accession>
<feature type="chain" id="PRO_5041353162" evidence="3">
    <location>
        <begin position="25"/>
        <end position="675"/>
    </location>
</feature>
<evidence type="ECO:0000256" key="3">
    <source>
        <dbReference type="SAM" id="SignalP"/>
    </source>
</evidence>
<sequence length="675" mass="74648">MRKHYSKLLLTFSLVGIMSVNVFGAVTFTDVKENHWAYTAMSYMQDKGYMTKNSSGEFAPTQEVTYFEVAEVLAKATGYQDELVIKDMDPTLKKQIAENYEAKKPLLKTYMDKYSAWETRCNEEIAYLLGRGYLKEEDLSRFMIKSAEGKEFKNTLTKQDLAAFLVRVIGKEVTAKEKYTGKTKFTDNDLIREENRPHVAYLSEIGLLNGDAKGNMGANTKVTRALCAQMTYSALVYKEKLDKEEAANKPQTKPEDNTSSTTPDAAAIKGKINKVVPKNNAANENYVLLEVNGKTTFYTANPSTKVTNASGQVVDFSKVTVGENVAVTVAKENGIELIKTIQLLDNTTGGTTTTPDTSDKEDTTEDTETMRYLGDVENIGRSGSISVSTNAGIVTYLLADQYSIVEGTKTLTLEDLSVGDRVRIYIEDNKIVKVNILARAQVNETEAEFVRIANRVTSYSLTIADGTKESILEVDLAADITRNGKVANVQDLRMGDTLKLEMDGGVVTSIEATGEESSFVGTVESVILSSTPQIAIKTKNDLKIINITKNTDIYDATSRKDITVRDILLNARVEVIADSSEALSIVVKEVPTEMVYTGTVENVGPSAKYIDVLVDYDELTGESKVLKRIEIPTQVEIIVEGQASYRNQIKKGNKVEVTYNYNNLSYPEIIEVIKK</sequence>
<keyword evidence="3" id="KW-0732">Signal</keyword>
<evidence type="ECO:0000313" key="5">
    <source>
        <dbReference type="EMBL" id="MDA3733139.1"/>
    </source>
</evidence>
<dbReference type="RefSeq" id="WP_271013028.1">
    <property type="nucleotide sequence ID" value="NZ_JAQIFT010000061.1"/>
</dbReference>
<comment type="caution">
    <text evidence="5">The sequence shown here is derived from an EMBL/GenBank/DDBJ whole genome shotgun (WGS) entry which is preliminary data.</text>
</comment>
<dbReference type="PANTHER" id="PTHR43308:SF5">
    <property type="entry name" value="S-LAYER PROTEIN _ PEPTIDOGLYCAN ENDO-BETA-N-ACETYLGLUCOSAMINIDASE"/>
    <property type="match status" value="1"/>
</dbReference>